<name>A0ACC1NF94_9HYPO</name>
<reference evidence="1" key="1">
    <citation type="submission" date="2022-08" db="EMBL/GenBank/DDBJ databases">
        <title>Genome Sequence of Lecanicillium fungicola.</title>
        <authorList>
            <person name="Buettner E."/>
        </authorList>
    </citation>
    <scope>NUCLEOTIDE SEQUENCE</scope>
    <source>
        <strain evidence="1">Babe33</strain>
    </source>
</reference>
<evidence type="ECO:0000313" key="2">
    <source>
        <dbReference type="Proteomes" id="UP001143910"/>
    </source>
</evidence>
<evidence type="ECO:0000313" key="1">
    <source>
        <dbReference type="EMBL" id="KAJ2977186.1"/>
    </source>
</evidence>
<dbReference type="EMBL" id="JANJQO010000497">
    <property type="protein sequence ID" value="KAJ2977186.1"/>
    <property type="molecule type" value="Genomic_DNA"/>
</dbReference>
<accession>A0ACC1NF94</accession>
<gene>
    <name evidence="1" type="ORF">NQ176_g4515</name>
</gene>
<organism evidence="1 2">
    <name type="scientific">Zarea fungicola</name>
    <dbReference type="NCBI Taxonomy" id="93591"/>
    <lineage>
        <taxon>Eukaryota</taxon>
        <taxon>Fungi</taxon>
        <taxon>Dikarya</taxon>
        <taxon>Ascomycota</taxon>
        <taxon>Pezizomycotina</taxon>
        <taxon>Sordariomycetes</taxon>
        <taxon>Hypocreomycetidae</taxon>
        <taxon>Hypocreales</taxon>
        <taxon>Cordycipitaceae</taxon>
        <taxon>Zarea</taxon>
    </lineage>
</organism>
<sequence length="759" mass="83550">MSAPHVGPDAMVTVKVTYDGTTRRVKMLLREMVPGVLEEQPKAKSKLKLRVTLLDQEPKTTPKPVSIEDVPDTISATEEPKPQSASQSQNSLPLQTTGPSMTKQYNSQLLAKAASIVTEREELRKDFESRLSCLMSRQSLNSPSSTDLDLAPKHQLTTAIYAVSCNSCETSIPDSHYHCSTCDDGDFDLCQSCIDQGITCYSDNHWLIKRTIVDGTIVKSSTEKLSPKPKPKAAMEEPKIMPTQYPNCVLPAVQPPTTTWAPFGPVRTCNTCLHELPEAHFLECETCEDFDLCQSCFSADTHGHHPMHAFTPAVAGTPLPDHIAVKLAPGRNKMHLAICDGCDKNITGIRHKCLDCPDWDYCADCVANAGFVHPNHRFAPLYEPLAQVHSCLALQPMHMGICCDGPLCRSSSGWPAYIRGIRYKCAVCHDLDFCANCEASPANDHNKTHPLIKFKTPVRHVSVTTTGEHQDGRQLRTMGDRFETHSQSAPSANSVNAVQTVVDVKPEEPEIRAVGETIKTEVKKDEPAAQLNEIPRATEETVKNVKEDELKAVFVRESISDGTIFGLNHVFEQTWTLRNEGTVSWPAGCVVKFCGGDYMGHVDSTHPTGISDLVSASQSTVCYSQLAPGQEFQFTVLLRTPARAGKFISLPPPPPVFEEEEQKKEQPIEAAEQSQASSTMIFPKLEKESPSASVHEEVNFAPDSPAVSGLPSIAGSPVSKPYADWDGSDDGFMTDEEYDILDASDEEYLEEQHRKMMKE</sequence>
<protein>
    <submittedName>
        <fullName evidence="1">Uncharacterized protein</fullName>
    </submittedName>
</protein>
<dbReference type="Proteomes" id="UP001143910">
    <property type="component" value="Unassembled WGS sequence"/>
</dbReference>
<keyword evidence="2" id="KW-1185">Reference proteome</keyword>
<comment type="caution">
    <text evidence="1">The sequence shown here is derived from an EMBL/GenBank/DDBJ whole genome shotgun (WGS) entry which is preliminary data.</text>
</comment>
<proteinExistence type="predicted"/>